<evidence type="ECO:0000256" key="5">
    <source>
        <dbReference type="ARBA" id="ARBA00023065"/>
    </source>
</evidence>
<keyword evidence="7" id="KW-0869">Chloride channel</keyword>
<feature type="transmembrane region" description="Helical" evidence="10">
    <location>
        <begin position="179"/>
        <end position="203"/>
    </location>
</feature>
<dbReference type="InterPro" id="IPR014743">
    <property type="entry name" value="Cl-channel_core"/>
</dbReference>
<sequence>AWRRGDLWIPLVTTLGGLVAGCLSQLIAPETEGDGSDNAIETFHHRGGHMRYRVPFVKTLVSVITIGSGGSAGREGPTSQIASGLGAMIGGIFKLPESERRYLVLIGMAGGLAAIFRSPLGGAFFAVEILFSTMAFQADALPYTLLSASVAYALTGWFVGFGPLLPLPRGTGFGGFSELGWFVVLGILAGLFGVILPTIYYRIRGVFDALRLPMVVKPALGGLLVGLIGLVAPPLLSGGYGYMELALRGGLGMAAGILLLLSFGKLIATSFTIGSGGSGGVFAPMLFVGVFLGAALAALLKALGVPGISPTALALAGMAAVFAGVARVPLAALFMVIGMTQGHALIVPVTLAVIVSFWVQSNLSAKFRDQILYRSQRHDPTQLSP</sequence>
<feature type="transmembrane region" description="Helical" evidence="10">
    <location>
        <begin position="143"/>
        <end position="167"/>
    </location>
</feature>
<dbReference type="InterPro" id="IPR050368">
    <property type="entry name" value="ClC-type_chloride_channel"/>
</dbReference>
<dbReference type="GO" id="GO:0005254">
    <property type="term" value="F:chloride channel activity"/>
    <property type="evidence" value="ECO:0007669"/>
    <property type="project" value="UniProtKB-KW"/>
</dbReference>
<dbReference type="Pfam" id="PF00654">
    <property type="entry name" value="Voltage_CLC"/>
    <property type="match status" value="1"/>
</dbReference>
<keyword evidence="4 10" id="KW-1133">Transmembrane helix</keyword>
<dbReference type="AlphaFoldDB" id="T1BPL0"/>
<reference evidence="11" key="2">
    <citation type="journal article" date="2014" name="ISME J.">
        <title>Microbial stratification in low pH oxic and suboxic macroscopic growths along an acid mine drainage.</title>
        <authorList>
            <person name="Mendez-Garcia C."/>
            <person name="Mesa V."/>
            <person name="Sprenger R.R."/>
            <person name="Richter M."/>
            <person name="Diez M.S."/>
            <person name="Solano J."/>
            <person name="Bargiela R."/>
            <person name="Golyshina O.V."/>
            <person name="Manteca A."/>
            <person name="Ramos J.L."/>
            <person name="Gallego J.R."/>
            <person name="Llorente I."/>
            <person name="Martins Dos Santos V.A."/>
            <person name="Jensen O.N."/>
            <person name="Pelaez A.I."/>
            <person name="Sanchez J."/>
            <person name="Ferrer M."/>
        </authorList>
    </citation>
    <scope>NUCLEOTIDE SEQUENCE</scope>
</reference>
<dbReference type="SUPFAM" id="SSF81340">
    <property type="entry name" value="Clc chloride channel"/>
    <property type="match status" value="1"/>
</dbReference>
<reference evidence="11" key="1">
    <citation type="submission" date="2013-08" db="EMBL/GenBank/DDBJ databases">
        <authorList>
            <person name="Mendez C."/>
            <person name="Richter M."/>
            <person name="Ferrer M."/>
            <person name="Sanchez J."/>
        </authorList>
    </citation>
    <scope>NUCLEOTIDE SEQUENCE</scope>
</reference>
<keyword evidence="3 10" id="KW-0812">Transmembrane</keyword>
<organism evidence="11">
    <name type="scientific">mine drainage metagenome</name>
    <dbReference type="NCBI Taxonomy" id="410659"/>
    <lineage>
        <taxon>unclassified sequences</taxon>
        <taxon>metagenomes</taxon>
        <taxon>ecological metagenomes</taxon>
    </lineage>
</organism>
<proteinExistence type="predicted"/>
<keyword evidence="2" id="KW-0813">Transport</keyword>
<dbReference type="PRINTS" id="PR00762">
    <property type="entry name" value="CLCHANNEL"/>
</dbReference>
<feature type="transmembrane region" description="Helical" evidence="10">
    <location>
        <begin position="102"/>
        <end position="131"/>
    </location>
</feature>
<keyword evidence="6 10" id="KW-0472">Membrane</keyword>
<evidence type="ECO:0000256" key="2">
    <source>
        <dbReference type="ARBA" id="ARBA00022448"/>
    </source>
</evidence>
<name>T1BPL0_9ZZZZ</name>
<feature type="transmembrane region" description="Helical" evidence="10">
    <location>
        <begin position="280"/>
        <end position="300"/>
    </location>
</feature>
<evidence type="ECO:0000256" key="4">
    <source>
        <dbReference type="ARBA" id="ARBA00022989"/>
    </source>
</evidence>
<keyword evidence="9" id="KW-0407">Ion channel</keyword>
<feature type="transmembrane region" description="Helical" evidence="10">
    <location>
        <begin position="245"/>
        <end position="268"/>
    </location>
</feature>
<evidence type="ECO:0000256" key="8">
    <source>
        <dbReference type="ARBA" id="ARBA00023214"/>
    </source>
</evidence>
<evidence type="ECO:0000256" key="1">
    <source>
        <dbReference type="ARBA" id="ARBA00004141"/>
    </source>
</evidence>
<dbReference type="PANTHER" id="PTHR43427:SF6">
    <property type="entry name" value="CHLORIDE CHANNEL PROTEIN CLC-E"/>
    <property type="match status" value="1"/>
</dbReference>
<gene>
    <name evidence="11" type="ORF">B1B_04972</name>
</gene>
<dbReference type="CDD" id="cd00400">
    <property type="entry name" value="Voltage_gated_ClC"/>
    <property type="match status" value="1"/>
</dbReference>
<dbReference type="PANTHER" id="PTHR43427">
    <property type="entry name" value="CHLORIDE CHANNEL PROTEIN CLC-E"/>
    <property type="match status" value="1"/>
</dbReference>
<keyword evidence="5" id="KW-0406">Ion transport</keyword>
<evidence type="ECO:0000256" key="10">
    <source>
        <dbReference type="SAM" id="Phobius"/>
    </source>
</evidence>
<feature type="non-terminal residue" evidence="11">
    <location>
        <position position="1"/>
    </location>
</feature>
<feature type="transmembrane region" description="Helical" evidence="10">
    <location>
        <begin position="312"/>
        <end position="337"/>
    </location>
</feature>
<feature type="transmembrane region" description="Helical" evidence="10">
    <location>
        <begin position="215"/>
        <end position="233"/>
    </location>
</feature>
<accession>T1BPL0</accession>
<protein>
    <submittedName>
        <fullName evidence="11">Chloride channel, voltage gated</fullName>
    </submittedName>
</protein>
<feature type="transmembrane region" description="Helical" evidence="10">
    <location>
        <begin position="7"/>
        <end position="28"/>
    </location>
</feature>
<comment type="caution">
    <text evidence="11">The sequence shown here is derived from an EMBL/GenBank/DDBJ whole genome shotgun (WGS) entry which is preliminary data.</text>
</comment>
<dbReference type="Gene3D" id="1.10.3080.10">
    <property type="entry name" value="Clc chloride channel"/>
    <property type="match status" value="1"/>
</dbReference>
<dbReference type="InterPro" id="IPR001807">
    <property type="entry name" value="ClC"/>
</dbReference>
<dbReference type="EMBL" id="AUZY01003112">
    <property type="protein sequence ID" value="EQD70508.1"/>
    <property type="molecule type" value="Genomic_DNA"/>
</dbReference>
<evidence type="ECO:0000256" key="7">
    <source>
        <dbReference type="ARBA" id="ARBA00023173"/>
    </source>
</evidence>
<evidence type="ECO:0000256" key="9">
    <source>
        <dbReference type="ARBA" id="ARBA00023303"/>
    </source>
</evidence>
<feature type="transmembrane region" description="Helical" evidence="10">
    <location>
        <begin position="344"/>
        <end position="361"/>
    </location>
</feature>
<evidence type="ECO:0000256" key="3">
    <source>
        <dbReference type="ARBA" id="ARBA00022692"/>
    </source>
</evidence>
<comment type="subcellular location">
    <subcellularLocation>
        <location evidence="1">Membrane</location>
        <topology evidence="1">Multi-pass membrane protein</topology>
    </subcellularLocation>
</comment>
<evidence type="ECO:0000313" key="11">
    <source>
        <dbReference type="EMBL" id="EQD70508.1"/>
    </source>
</evidence>
<keyword evidence="8" id="KW-0868">Chloride</keyword>
<evidence type="ECO:0000256" key="6">
    <source>
        <dbReference type="ARBA" id="ARBA00023136"/>
    </source>
</evidence>
<dbReference type="GO" id="GO:0034707">
    <property type="term" value="C:chloride channel complex"/>
    <property type="evidence" value="ECO:0007669"/>
    <property type="project" value="UniProtKB-KW"/>
</dbReference>